<evidence type="ECO:0000313" key="1">
    <source>
        <dbReference type="EMBL" id="SVC72727.1"/>
    </source>
</evidence>
<protein>
    <submittedName>
        <fullName evidence="1">Uncharacterized protein</fullName>
    </submittedName>
</protein>
<dbReference type="AlphaFoldDB" id="A0A382PIQ7"/>
<feature type="non-terminal residue" evidence="1">
    <location>
        <position position="47"/>
    </location>
</feature>
<reference evidence="1" key="1">
    <citation type="submission" date="2018-05" db="EMBL/GenBank/DDBJ databases">
        <authorList>
            <person name="Lanie J.A."/>
            <person name="Ng W.-L."/>
            <person name="Kazmierczak K.M."/>
            <person name="Andrzejewski T.M."/>
            <person name="Davidsen T.M."/>
            <person name="Wayne K.J."/>
            <person name="Tettelin H."/>
            <person name="Glass J.I."/>
            <person name="Rusch D."/>
            <person name="Podicherti R."/>
            <person name="Tsui H.-C.T."/>
            <person name="Winkler M.E."/>
        </authorList>
    </citation>
    <scope>NUCLEOTIDE SEQUENCE</scope>
</reference>
<accession>A0A382PIQ7</accession>
<dbReference type="EMBL" id="UINC01107389">
    <property type="protein sequence ID" value="SVC72727.1"/>
    <property type="molecule type" value="Genomic_DNA"/>
</dbReference>
<name>A0A382PIQ7_9ZZZZ</name>
<proteinExistence type="predicted"/>
<sequence length="47" mass="5008">MVQSRNMFRRVGFILAALVSVTAVAGLAQRGGAFRASRDHPAIGYST</sequence>
<gene>
    <name evidence="1" type="ORF">METZ01_LOCUS325581</name>
</gene>
<organism evidence="1">
    <name type="scientific">marine metagenome</name>
    <dbReference type="NCBI Taxonomy" id="408172"/>
    <lineage>
        <taxon>unclassified sequences</taxon>
        <taxon>metagenomes</taxon>
        <taxon>ecological metagenomes</taxon>
    </lineage>
</organism>